<feature type="region of interest" description="Disordered" evidence="1">
    <location>
        <begin position="98"/>
        <end position="218"/>
    </location>
</feature>
<name>A0A3P7NKP5_CYLGO</name>
<evidence type="ECO:0000256" key="1">
    <source>
        <dbReference type="SAM" id="MobiDB-lite"/>
    </source>
</evidence>
<feature type="compositionally biased region" description="Polar residues" evidence="1">
    <location>
        <begin position="147"/>
        <end position="157"/>
    </location>
</feature>
<dbReference type="AlphaFoldDB" id="A0A3P7NKP5"/>
<gene>
    <name evidence="2" type="ORF">CGOC_LOCUS11858</name>
</gene>
<accession>A0A3P7NKP5</accession>
<feature type="compositionally biased region" description="Basic and acidic residues" evidence="1">
    <location>
        <begin position="290"/>
        <end position="300"/>
    </location>
</feature>
<feature type="compositionally biased region" description="Pro residues" evidence="1">
    <location>
        <begin position="312"/>
        <end position="324"/>
    </location>
</feature>
<evidence type="ECO:0000313" key="2">
    <source>
        <dbReference type="EMBL" id="VDN31561.1"/>
    </source>
</evidence>
<feature type="compositionally biased region" description="Basic and acidic residues" evidence="1">
    <location>
        <begin position="101"/>
        <end position="116"/>
    </location>
</feature>
<dbReference type="EMBL" id="UYRV01119156">
    <property type="protein sequence ID" value="VDN31561.1"/>
    <property type="molecule type" value="Genomic_DNA"/>
</dbReference>
<proteinExistence type="predicted"/>
<feature type="compositionally biased region" description="Pro residues" evidence="1">
    <location>
        <begin position="178"/>
        <end position="189"/>
    </location>
</feature>
<feature type="region of interest" description="Disordered" evidence="1">
    <location>
        <begin position="260"/>
        <end position="347"/>
    </location>
</feature>
<feature type="region of interest" description="Disordered" evidence="1">
    <location>
        <begin position="1"/>
        <end position="69"/>
    </location>
</feature>
<evidence type="ECO:0000313" key="3">
    <source>
        <dbReference type="Proteomes" id="UP000271889"/>
    </source>
</evidence>
<sequence length="369" mass="40540">MKKKSFPTMTKIPEEETENEGIPQKEMAKVPQPKPRQSLRLESKGKSRLPRQYLATDGPNGDPMTKKGKDEVVLRECKCTKAEQPRKLVETAIKATVTKPPCERGSYRGPKPDVPPKPRFCTKTQAESEKKSTVFPPKQKLPVKKVSQPSQGTSTGEHLSAFTPPTKRALPRVRISSPPEPIGEPPTPDEPAIRVYAPSPRSPRPASEVSSLSDFSDEEPELVTLAAMQPSLEVKPLGDLFPTKCAEVGRPITLKRVVLPPPEPLTKAPIPSRSRKELAESSGKPFPKGKVPEKWKEKRIVTSASATTVLLLPPPEPTAPAPRGKPPDAQVIPAEPSAPKKTRSRHTAHCIYNKRGGRNYWAAKLLQIL</sequence>
<reference evidence="2 3" key="1">
    <citation type="submission" date="2018-11" db="EMBL/GenBank/DDBJ databases">
        <authorList>
            <consortium name="Pathogen Informatics"/>
        </authorList>
    </citation>
    <scope>NUCLEOTIDE SEQUENCE [LARGE SCALE GENOMIC DNA]</scope>
</reference>
<keyword evidence="3" id="KW-1185">Reference proteome</keyword>
<organism evidence="2 3">
    <name type="scientific">Cylicostephanus goldi</name>
    <name type="common">Nematode worm</name>
    <dbReference type="NCBI Taxonomy" id="71465"/>
    <lineage>
        <taxon>Eukaryota</taxon>
        <taxon>Metazoa</taxon>
        <taxon>Ecdysozoa</taxon>
        <taxon>Nematoda</taxon>
        <taxon>Chromadorea</taxon>
        <taxon>Rhabditida</taxon>
        <taxon>Rhabditina</taxon>
        <taxon>Rhabditomorpha</taxon>
        <taxon>Strongyloidea</taxon>
        <taxon>Strongylidae</taxon>
        <taxon>Cylicostephanus</taxon>
    </lineage>
</organism>
<dbReference type="OrthoDB" id="10467691at2759"/>
<dbReference type="Proteomes" id="UP000271889">
    <property type="component" value="Unassembled WGS sequence"/>
</dbReference>
<protein>
    <submittedName>
        <fullName evidence="2">Uncharacterized protein</fullName>
    </submittedName>
</protein>